<comment type="caution">
    <text evidence="1">The sequence shown here is derived from an EMBL/GenBank/DDBJ whole genome shotgun (WGS) entry which is preliminary data.</text>
</comment>
<keyword evidence="2" id="KW-1185">Reference proteome</keyword>
<dbReference type="EMBL" id="JAHRIN010070438">
    <property type="protein sequence ID" value="MEQ2216389.1"/>
    <property type="molecule type" value="Genomic_DNA"/>
</dbReference>
<name>A0ABV0S7X1_9TELE</name>
<evidence type="ECO:0000313" key="2">
    <source>
        <dbReference type="Proteomes" id="UP001434883"/>
    </source>
</evidence>
<dbReference type="Proteomes" id="UP001434883">
    <property type="component" value="Unassembled WGS sequence"/>
</dbReference>
<organism evidence="1 2">
    <name type="scientific">Xenoophorus captivus</name>
    <dbReference type="NCBI Taxonomy" id="1517983"/>
    <lineage>
        <taxon>Eukaryota</taxon>
        <taxon>Metazoa</taxon>
        <taxon>Chordata</taxon>
        <taxon>Craniata</taxon>
        <taxon>Vertebrata</taxon>
        <taxon>Euteleostomi</taxon>
        <taxon>Actinopterygii</taxon>
        <taxon>Neopterygii</taxon>
        <taxon>Teleostei</taxon>
        <taxon>Neoteleostei</taxon>
        <taxon>Acanthomorphata</taxon>
        <taxon>Ovalentaria</taxon>
        <taxon>Atherinomorphae</taxon>
        <taxon>Cyprinodontiformes</taxon>
        <taxon>Goodeidae</taxon>
        <taxon>Xenoophorus</taxon>
    </lineage>
</organism>
<sequence length="117" mass="13436">MCYTTVKMVTRPSNVKHKEPVSYSRNMQWSMKIMQNKSFTLIQMEYLLIIKYSVWESMRRSLYTETLYSERGKEGVFNVGKGGGKEGGIAAEVLMRATCSGVFKPGRNRKREHGKEG</sequence>
<accession>A0ABV0S7X1</accession>
<gene>
    <name evidence="1" type="ORF">XENOCAPTIV_015542</name>
</gene>
<protein>
    <submittedName>
        <fullName evidence="1">Uncharacterized protein</fullName>
    </submittedName>
</protein>
<reference evidence="1 2" key="1">
    <citation type="submission" date="2021-06" db="EMBL/GenBank/DDBJ databases">
        <authorList>
            <person name="Palmer J.M."/>
        </authorList>
    </citation>
    <scope>NUCLEOTIDE SEQUENCE [LARGE SCALE GENOMIC DNA]</scope>
    <source>
        <strain evidence="1 2">XC_2019</strain>
        <tissue evidence="1">Muscle</tissue>
    </source>
</reference>
<proteinExistence type="predicted"/>
<evidence type="ECO:0000313" key="1">
    <source>
        <dbReference type="EMBL" id="MEQ2216389.1"/>
    </source>
</evidence>